<evidence type="ECO:0000313" key="1">
    <source>
        <dbReference type="EMBL" id="GFH30545.1"/>
    </source>
</evidence>
<dbReference type="Proteomes" id="UP000485058">
    <property type="component" value="Unassembled WGS sequence"/>
</dbReference>
<keyword evidence="2" id="KW-1185">Reference proteome</keyword>
<name>A0A6A0ACS3_HAELA</name>
<sequence>SHVPSTSVLHTAERIDRAAFAVTRMEVQSRSPTQPGEALQIYLRAQRQPGCRWPTDGMHCCLTLAARACQPQAQVCTDRAHRWSRHQRDIPAV</sequence>
<proteinExistence type="predicted"/>
<protein>
    <submittedName>
        <fullName evidence="1">Uncharacterized protein</fullName>
    </submittedName>
</protein>
<evidence type="ECO:0000313" key="2">
    <source>
        <dbReference type="Proteomes" id="UP000485058"/>
    </source>
</evidence>
<comment type="caution">
    <text evidence="1">The sequence shown here is derived from an EMBL/GenBank/DDBJ whole genome shotgun (WGS) entry which is preliminary data.</text>
</comment>
<organism evidence="1 2">
    <name type="scientific">Haematococcus lacustris</name>
    <name type="common">Green alga</name>
    <name type="synonym">Haematococcus pluvialis</name>
    <dbReference type="NCBI Taxonomy" id="44745"/>
    <lineage>
        <taxon>Eukaryota</taxon>
        <taxon>Viridiplantae</taxon>
        <taxon>Chlorophyta</taxon>
        <taxon>core chlorophytes</taxon>
        <taxon>Chlorophyceae</taxon>
        <taxon>CS clade</taxon>
        <taxon>Chlamydomonadales</taxon>
        <taxon>Haematococcaceae</taxon>
        <taxon>Haematococcus</taxon>
    </lineage>
</organism>
<accession>A0A6A0ACS3</accession>
<dbReference type="EMBL" id="BLLF01004976">
    <property type="protein sequence ID" value="GFH30545.1"/>
    <property type="molecule type" value="Genomic_DNA"/>
</dbReference>
<reference evidence="1 2" key="1">
    <citation type="submission" date="2020-02" db="EMBL/GenBank/DDBJ databases">
        <title>Draft genome sequence of Haematococcus lacustris strain NIES-144.</title>
        <authorList>
            <person name="Morimoto D."/>
            <person name="Nakagawa S."/>
            <person name="Yoshida T."/>
            <person name="Sawayama S."/>
        </authorList>
    </citation>
    <scope>NUCLEOTIDE SEQUENCE [LARGE SCALE GENOMIC DNA]</scope>
    <source>
        <strain evidence="1 2">NIES-144</strain>
    </source>
</reference>
<gene>
    <name evidence="1" type="ORF">HaLaN_29419</name>
</gene>
<dbReference type="AlphaFoldDB" id="A0A6A0ACS3"/>
<feature type="non-terminal residue" evidence="1">
    <location>
        <position position="1"/>
    </location>
</feature>